<dbReference type="AlphaFoldDB" id="A0A4V3DCT3"/>
<dbReference type="Proteomes" id="UP000295292">
    <property type="component" value="Unassembled WGS sequence"/>
</dbReference>
<protein>
    <recommendedName>
        <fullName evidence="3">CRP-like cAMP-binding protein</fullName>
    </recommendedName>
</protein>
<organism evidence="1 2">
    <name type="scientific">Sphingobacterium yanglingense</name>
    <dbReference type="NCBI Taxonomy" id="1437280"/>
    <lineage>
        <taxon>Bacteria</taxon>
        <taxon>Pseudomonadati</taxon>
        <taxon>Bacteroidota</taxon>
        <taxon>Sphingobacteriia</taxon>
        <taxon>Sphingobacteriales</taxon>
        <taxon>Sphingobacteriaceae</taxon>
        <taxon>Sphingobacterium</taxon>
    </lineage>
</organism>
<name>A0A4V3DCT3_9SPHI</name>
<accession>A0A4V3DCT3</accession>
<dbReference type="SUPFAM" id="SSF51206">
    <property type="entry name" value="cAMP-binding domain-like"/>
    <property type="match status" value="1"/>
</dbReference>
<evidence type="ECO:0008006" key="3">
    <source>
        <dbReference type="Google" id="ProtNLM"/>
    </source>
</evidence>
<sequence>MLPWFQLTEHPFLSIIVIMTDFDFRHLDQHIGTSPEQRQQICTVLKQRDVRKGHTLMLDEDDLVYISKGLLAKINRDSDTIEHFIAECDIAIYPARNSSYTLQALEDTSIYYIQHDDVVHILSKSNNLNLIRAYHKMLLYWAYRRLARTELLLLPAREAKLLFYERHKHIALRLQSKSIASYLNMDPSYFSKL</sequence>
<dbReference type="RefSeq" id="WP_133586256.1">
    <property type="nucleotide sequence ID" value="NZ_SNYV01000018.1"/>
</dbReference>
<dbReference type="Gene3D" id="2.60.120.10">
    <property type="entry name" value="Jelly Rolls"/>
    <property type="match status" value="1"/>
</dbReference>
<dbReference type="InterPro" id="IPR014710">
    <property type="entry name" value="RmlC-like_jellyroll"/>
</dbReference>
<dbReference type="InterPro" id="IPR018490">
    <property type="entry name" value="cNMP-bd_dom_sf"/>
</dbReference>
<evidence type="ECO:0000313" key="2">
    <source>
        <dbReference type="Proteomes" id="UP000295292"/>
    </source>
</evidence>
<keyword evidence="2" id="KW-1185">Reference proteome</keyword>
<dbReference type="EMBL" id="SNYV01000018">
    <property type="protein sequence ID" value="TDQ73663.1"/>
    <property type="molecule type" value="Genomic_DNA"/>
</dbReference>
<comment type="caution">
    <text evidence="1">The sequence shown here is derived from an EMBL/GenBank/DDBJ whole genome shotgun (WGS) entry which is preliminary data.</text>
</comment>
<gene>
    <name evidence="1" type="ORF">CLV99_4099</name>
</gene>
<reference evidence="1 2" key="1">
    <citation type="submission" date="2019-03" db="EMBL/GenBank/DDBJ databases">
        <title>Genomic Encyclopedia of Archaeal and Bacterial Type Strains, Phase II (KMG-II): from individual species to whole genera.</title>
        <authorList>
            <person name="Goeker M."/>
        </authorList>
    </citation>
    <scope>NUCLEOTIDE SEQUENCE [LARGE SCALE GENOMIC DNA]</scope>
    <source>
        <strain evidence="1 2">DSM 28353</strain>
    </source>
</reference>
<evidence type="ECO:0000313" key="1">
    <source>
        <dbReference type="EMBL" id="TDQ73663.1"/>
    </source>
</evidence>
<dbReference type="OrthoDB" id="1092431at2"/>
<proteinExistence type="predicted"/>